<dbReference type="Pfam" id="PF00005">
    <property type="entry name" value="ABC_tran"/>
    <property type="match status" value="1"/>
</dbReference>
<accession>A0ABQ7FEK2</accession>
<protein>
    <submittedName>
        <fullName evidence="12">ATP-binding cassette domain-containing protein</fullName>
    </submittedName>
</protein>
<keyword evidence="4" id="KW-0547">Nucleotide-binding</keyword>
<comment type="caution">
    <text evidence="12">The sequence shown here is derived from an EMBL/GenBank/DDBJ whole genome shotgun (WGS) entry which is preliminary data.</text>
</comment>
<keyword evidence="8" id="KW-0046">Antibiotic resistance</keyword>
<evidence type="ECO:0000313" key="13">
    <source>
        <dbReference type="Proteomes" id="UP000621266"/>
    </source>
</evidence>
<evidence type="ECO:0000313" key="12">
    <source>
        <dbReference type="EMBL" id="KAF4407469.1"/>
    </source>
</evidence>
<evidence type="ECO:0000256" key="6">
    <source>
        <dbReference type="ARBA" id="ARBA00022967"/>
    </source>
</evidence>
<keyword evidence="2" id="KW-0813">Transport</keyword>
<dbReference type="EMBL" id="WHPN01000314">
    <property type="protein sequence ID" value="KAF4407469.1"/>
    <property type="molecule type" value="Genomic_DNA"/>
</dbReference>
<organism evidence="12 13">
    <name type="scientific">Streptomyces lycii</name>
    <dbReference type="NCBI Taxonomy" id="2654337"/>
    <lineage>
        <taxon>Bacteria</taxon>
        <taxon>Bacillati</taxon>
        <taxon>Actinomycetota</taxon>
        <taxon>Actinomycetes</taxon>
        <taxon>Kitasatosporales</taxon>
        <taxon>Streptomycetaceae</taxon>
        <taxon>Streptomyces</taxon>
    </lineage>
</organism>
<feature type="domain" description="ABC transporter" evidence="11">
    <location>
        <begin position="12"/>
        <end position="242"/>
    </location>
</feature>
<keyword evidence="6" id="KW-1278">Translocase</keyword>
<keyword evidence="7" id="KW-0472">Membrane</keyword>
<dbReference type="NCBIfam" id="TIGR01188">
    <property type="entry name" value="drrA"/>
    <property type="match status" value="1"/>
</dbReference>
<dbReference type="InterPro" id="IPR017871">
    <property type="entry name" value="ABC_transporter-like_CS"/>
</dbReference>
<keyword evidence="5 12" id="KW-0067">ATP-binding</keyword>
<keyword evidence="13" id="KW-1185">Reference proteome</keyword>
<dbReference type="InterPro" id="IPR027417">
    <property type="entry name" value="P-loop_NTPase"/>
</dbReference>
<dbReference type="SMART" id="SM00382">
    <property type="entry name" value="AAA"/>
    <property type="match status" value="1"/>
</dbReference>
<evidence type="ECO:0000256" key="8">
    <source>
        <dbReference type="ARBA" id="ARBA00023251"/>
    </source>
</evidence>
<proteinExistence type="inferred from homology"/>
<keyword evidence="3" id="KW-1003">Cell membrane</keyword>
<dbReference type="InterPro" id="IPR003593">
    <property type="entry name" value="AAA+_ATPase"/>
</dbReference>
<feature type="compositionally biased region" description="Low complexity" evidence="10">
    <location>
        <begin position="324"/>
        <end position="344"/>
    </location>
</feature>
<dbReference type="PROSITE" id="PS50893">
    <property type="entry name" value="ABC_TRANSPORTER_2"/>
    <property type="match status" value="1"/>
</dbReference>
<dbReference type="RefSeq" id="WP_156206713.1">
    <property type="nucleotide sequence ID" value="NZ_WHPN01000314.1"/>
</dbReference>
<dbReference type="PANTHER" id="PTHR42711">
    <property type="entry name" value="ABC TRANSPORTER ATP-BINDING PROTEIN"/>
    <property type="match status" value="1"/>
</dbReference>
<feature type="region of interest" description="Disordered" evidence="10">
    <location>
        <begin position="324"/>
        <end position="350"/>
    </location>
</feature>
<evidence type="ECO:0000256" key="4">
    <source>
        <dbReference type="ARBA" id="ARBA00022741"/>
    </source>
</evidence>
<evidence type="ECO:0000256" key="10">
    <source>
        <dbReference type="SAM" id="MobiDB-lite"/>
    </source>
</evidence>
<dbReference type="GO" id="GO:0005524">
    <property type="term" value="F:ATP binding"/>
    <property type="evidence" value="ECO:0007669"/>
    <property type="project" value="UniProtKB-KW"/>
</dbReference>
<evidence type="ECO:0000256" key="5">
    <source>
        <dbReference type="ARBA" id="ARBA00022840"/>
    </source>
</evidence>
<name>A0ABQ7FEK2_9ACTN</name>
<dbReference type="PROSITE" id="PS00211">
    <property type="entry name" value="ABC_TRANSPORTER_1"/>
    <property type="match status" value="1"/>
</dbReference>
<reference evidence="12 13" key="1">
    <citation type="submission" date="2019-10" db="EMBL/GenBank/DDBJ databases">
        <title>Streptomyces tenebrisbrunneis sp.nov., an endogenous actinomycete isolated from of Lycium ruthenicum.</title>
        <authorList>
            <person name="Ma L."/>
        </authorList>
    </citation>
    <scope>NUCLEOTIDE SEQUENCE [LARGE SCALE GENOMIC DNA]</scope>
    <source>
        <strain evidence="12 13">TRM 66187</strain>
    </source>
</reference>
<dbReference type="InterPro" id="IPR003439">
    <property type="entry name" value="ABC_transporter-like_ATP-bd"/>
</dbReference>
<comment type="subcellular location">
    <subcellularLocation>
        <location evidence="1">Cell membrane</location>
        <topology evidence="1">Peripheral membrane protein</topology>
        <orientation evidence="1">Cytoplasmic side</orientation>
    </subcellularLocation>
</comment>
<dbReference type="Gene3D" id="3.40.50.300">
    <property type="entry name" value="P-loop containing nucleotide triphosphate hydrolases"/>
    <property type="match status" value="1"/>
</dbReference>
<dbReference type="Proteomes" id="UP000621266">
    <property type="component" value="Unassembled WGS sequence"/>
</dbReference>
<sequence length="350" mass="36320">MNGRGGHTGPAVRVAGLVKRYGRTEALRGVDLVVERGSVVGVLGPNGAGKTTLVRILATLVRPDGGTAEVFGYDVLRHPGEVRRRVGLTGQFAAVDELLTGEENLVLIGRLAGMDRGRARRRADELLNRFGLRDAAGRTAQGYSGGMRRRLDLAAGLMTAPPLVVLDEPTTGLDPRSRVGLWEVIEELAAEGSTVLLTSQYLEEVDRLAHHVMLVDAGEVAASGSPEELKDRLGAPLLVLTLGPPGAAGPGARWDAAARVLSRYAKGAVDVSLPLGEISCRVAAGARVMPAVARDLDDAGITPDDMAVRRATLDDVFLALTGQPGSRAPAAPAGTPAGPGTALVGPGGER</sequence>
<dbReference type="PANTHER" id="PTHR42711:SF19">
    <property type="entry name" value="DOXORUBICIN RESISTANCE ATP-BINDING PROTEIN DRRA"/>
    <property type="match status" value="1"/>
</dbReference>
<dbReference type="InterPro" id="IPR005894">
    <property type="entry name" value="DrrA"/>
</dbReference>
<dbReference type="InterPro" id="IPR050763">
    <property type="entry name" value="ABC_transporter_ATP-binding"/>
</dbReference>
<dbReference type="SUPFAM" id="SSF52540">
    <property type="entry name" value="P-loop containing nucleoside triphosphate hydrolases"/>
    <property type="match status" value="1"/>
</dbReference>
<gene>
    <name evidence="12" type="ORF">GCU69_19410</name>
</gene>
<evidence type="ECO:0000256" key="1">
    <source>
        <dbReference type="ARBA" id="ARBA00004413"/>
    </source>
</evidence>
<evidence type="ECO:0000259" key="11">
    <source>
        <dbReference type="PROSITE" id="PS50893"/>
    </source>
</evidence>
<comment type="similarity">
    <text evidence="9">Belongs to the ABC transporter superfamily. Drug exporter-1 (DrugE1) (TC 3.A.1.105) family.</text>
</comment>
<evidence type="ECO:0000256" key="7">
    <source>
        <dbReference type="ARBA" id="ARBA00023136"/>
    </source>
</evidence>
<evidence type="ECO:0000256" key="3">
    <source>
        <dbReference type="ARBA" id="ARBA00022475"/>
    </source>
</evidence>
<evidence type="ECO:0000256" key="9">
    <source>
        <dbReference type="ARBA" id="ARBA00049985"/>
    </source>
</evidence>
<evidence type="ECO:0000256" key="2">
    <source>
        <dbReference type="ARBA" id="ARBA00022448"/>
    </source>
</evidence>